<dbReference type="InterPro" id="IPR005901">
    <property type="entry name" value="GLPGLI"/>
</dbReference>
<sequence>MQIPLIENKKIFVLLSCNSNDYMKITLLYISGLILTSLLFSAQNNNAVMEINYETKLISDSLNREKVKVYSSTLLCNNTESIYCSAEAKAYYKGNSTQTISTNYGNIPKYPKAVESIYKANGVINAFLPVGKYIFSFDEPKLNWEVLHQTKHIKGFKCQLAKTITDTGDTFFAWFTNDITISDGPFRFKGLSGMVLEVFNKSKTIEIYATDIKKSDEIIEPLKYYNEVKAKNKQQFLEARKNFHENPSMYNGNLKVVDANGNDKTKMMTDRLKNVNTFLD</sequence>
<dbReference type="EMBL" id="CP035532">
    <property type="protein sequence ID" value="QBA20044.1"/>
    <property type="molecule type" value="Genomic_DNA"/>
</dbReference>
<gene>
    <name evidence="1" type="ORF">EU348_02250</name>
</gene>
<reference evidence="1" key="1">
    <citation type="submission" date="2019-01" db="EMBL/GenBank/DDBJ databases">
        <title>Whole Genome Sequencing for Putative Detection of Antimicrobial Resistance and Potential Virulence Factors in Chryseobacterium indologenes isolated from Nile Tilapia in Tanzania.</title>
        <authorList>
            <person name="Mwega E."/>
            <person name="Mutoloki S."/>
            <person name="Mugimba K."/>
            <person name="Colquhoun D."/>
            <person name="Mdegela R."/>
            <person name="Evensen O."/>
            <person name="Wasteson Y."/>
        </authorList>
    </citation>
    <scope>NUCLEOTIDE SEQUENCE [LARGE SCALE GENOMIC DNA]</scope>
    <source>
        <strain evidence="1">StR 01</strain>
    </source>
</reference>
<organism evidence="1">
    <name type="scientific">Chryseobacterium indologenes</name>
    <name type="common">Flavobacterium indologenes</name>
    <dbReference type="NCBI Taxonomy" id="253"/>
    <lineage>
        <taxon>Bacteria</taxon>
        <taxon>Pseudomonadati</taxon>
        <taxon>Bacteroidota</taxon>
        <taxon>Flavobacteriia</taxon>
        <taxon>Flavobacteriales</taxon>
        <taxon>Weeksellaceae</taxon>
        <taxon>Chryseobacterium group</taxon>
        <taxon>Chryseobacterium</taxon>
    </lineage>
</organism>
<protein>
    <submittedName>
        <fullName evidence="1">GLPGLI family protein</fullName>
    </submittedName>
</protein>
<dbReference type="Pfam" id="PF22252">
    <property type="entry name" value="PNGase_F-II_N"/>
    <property type="match status" value="1"/>
</dbReference>
<dbReference type="AlphaFoldDB" id="A0A411DI32"/>
<name>A0A411DI32_CHRID</name>
<evidence type="ECO:0000313" key="1">
    <source>
        <dbReference type="EMBL" id="QBA20044.1"/>
    </source>
</evidence>
<dbReference type="NCBIfam" id="TIGR01200">
    <property type="entry name" value="GLPGLI"/>
    <property type="match status" value="1"/>
</dbReference>
<accession>A0A411DI32</accession>
<proteinExistence type="predicted"/>